<evidence type="ECO:0000313" key="3">
    <source>
        <dbReference type="Proteomes" id="UP000005273"/>
    </source>
</evidence>
<keyword evidence="3" id="KW-1185">Reference proteome</keyword>
<feature type="transmembrane region" description="Helical" evidence="1">
    <location>
        <begin position="12"/>
        <end position="32"/>
    </location>
</feature>
<reference evidence="3" key="1">
    <citation type="submission" date="2012-09" db="EMBL/GenBank/DDBJ databases">
        <authorList>
            <person name="Weinstock G."/>
            <person name="Sodergren E."/>
            <person name="Clifton S."/>
            <person name="Fulton L."/>
            <person name="Fulton B."/>
            <person name="Courtney L."/>
            <person name="Fronick C."/>
            <person name="Harrison M."/>
            <person name="Strong C."/>
            <person name="Farmer C."/>
            <person name="Delehaunty K."/>
            <person name="Markovic C."/>
            <person name="Hall O."/>
            <person name="Minx P."/>
            <person name="Tomlinson C."/>
            <person name="Mitreva M."/>
            <person name="Nelson J."/>
            <person name="Hou S."/>
            <person name="Wollam A."/>
            <person name="Pepin K.H."/>
            <person name="Johnson M."/>
            <person name="Bhonagiri V."/>
            <person name="Nash W.E."/>
            <person name="Suruliraj S."/>
            <person name="Warren W."/>
            <person name="Chinwalla A."/>
            <person name="Mardis E.R."/>
            <person name="Wilson R.K."/>
        </authorList>
    </citation>
    <scope>NUCLEOTIDE SEQUENCE [LARGE SCALE GENOMIC DNA]</scope>
    <source>
        <strain evidence="3">OS1</strain>
    </source>
</reference>
<evidence type="ECO:0000256" key="1">
    <source>
        <dbReference type="SAM" id="Phobius"/>
    </source>
</evidence>
<organism evidence="2 3">
    <name type="scientific">Acetomicrobium hydrogeniformans ATCC BAA-1850</name>
    <dbReference type="NCBI Taxonomy" id="592015"/>
    <lineage>
        <taxon>Bacteria</taxon>
        <taxon>Thermotogati</taxon>
        <taxon>Synergistota</taxon>
        <taxon>Synergistia</taxon>
        <taxon>Synergistales</taxon>
        <taxon>Acetomicrobiaceae</taxon>
        <taxon>Acetomicrobium</taxon>
    </lineage>
</organism>
<dbReference type="STRING" id="592015.HMPREF1705_03831"/>
<dbReference type="EMBL" id="ACJX03000001">
    <property type="protein sequence ID" value="KRT34599.1"/>
    <property type="molecule type" value="Genomic_DNA"/>
</dbReference>
<evidence type="ECO:0000313" key="2">
    <source>
        <dbReference type="EMBL" id="KRT34599.1"/>
    </source>
</evidence>
<evidence type="ECO:0008006" key="4">
    <source>
        <dbReference type="Google" id="ProtNLM"/>
    </source>
</evidence>
<dbReference type="AlphaFoldDB" id="A0A0T5X825"/>
<protein>
    <recommendedName>
        <fullName evidence="4">Hydrogenase</fullName>
    </recommendedName>
</protein>
<dbReference type="RefSeq" id="WP_009200524.1">
    <property type="nucleotide sequence ID" value="NZ_ACJX03000001.1"/>
</dbReference>
<accession>A0A0T5X825</accession>
<name>A0A0T5X825_9BACT</name>
<keyword evidence="1" id="KW-0472">Membrane</keyword>
<comment type="caution">
    <text evidence="2">The sequence shown here is derived from an EMBL/GenBank/DDBJ whole genome shotgun (WGS) entry which is preliminary data.</text>
</comment>
<proteinExistence type="predicted"/>
<feature type="transmembrane region" description="Helical" evidence="1">
    <location>
        <begin position="93"/>
        <end position="112"/>
    </location>
</feature>
<dbReference type="eggNOG" id="ENOG5032RYF">
    <property type="taxonomic scope" value="Bacteria"/>
</dbReference>
<keyword evidence="1" id="KW-0812">Transmembrane</keyword>
<dbReference type="OrthoDB" id="5072at2"/>
<keyword evidence="1" id="KW-1133">Transmembrane helix</keyword>
<sequence length="113" mass="12495">MVLGTVYTGFGFWNVYAWVMFFALGALIVLFLRSTGRGDYEKGTYQDEVFYGGNPVPQDGEDLAIPASSSYWGFTKALSRFYDVLVSMHTGILSDYMGILVVTVAVISILILL</sequence>
<gene>
    <name evidence="2" type="ORF">HMPREF1705_03831</name>
</gene>
<dbReference type="Proteomes" id="UP000005273">
    <property type="component" value="Unassembled WGS sequence"/>
</dbReference>